<sequence>MDGFEIIRDPILDRMFEEIISIFKLEGVDLVRLSGLTKWCKKHTGRNDIPAHSVDSIIRKMQNNNVIQFDYVIKCPHCGETSYIINHKEDFLNKPKLCDTCSAFYTLIDGANLEKIKRDQ</sequence>
<dbReference type="RefSeq" id="YP_009015733.1">
    <property type="nucleotide sequence ID" value="NC_023719.1"/>
</dbReference>
<name>G3MAH1_9CAUD</name>
<proteinExistence type="predicted"/>
<dbReference type="EMBL" id="JN638751">
    <property type="protein sequence ID" value="AEO93688.1"/>
    <property type="molecule type" value="Genomic_DNA"/>
</dbReference>
<evidence type="ECO:0000313" key="1">
    <source>
        <dbReference type="EMBL" id="AEO93688.1"/>
    </source>
</evidence>
<organism evidence="1 2">
    <name type="scientific">Bacillus phage G</name>
    <dbReference type="NCBI Taxonomy" id="2884420"/>
    <lineage>
        <taxon>Viruses</taxon>
        <taxon>Duplodnaviria</taxon>
        <taxon>Heunggongvirae</taxon>
        <taxon>Uroviricota</taxon>
        <taxon>Caudoviricetes</taxon>
        <taxon>Donellivirus</taxon>
        <taxon>Donellivirus gee</taxon>
    </lineage>
</organism>
<reference evidence="1 2" key="1">
    <citation type="submission" date="2011-09" db="EMBL/GenBank/DDBJ databases">
        <authorList>
            <person name="Pope W.H."/>
            <person name="Pedulla M.L."/>
            <person name="Ford M.E."/>
            <person name="Peebles C.L."/>
            <person name="Hatfull G.H."/>
            <person name="Hendrix R.W."/>
        </authorList>
    </citation>
    <scope>NUCLEOTIDE SEQUENCE [LARGE SCALE GENOMIC DNA]</scope>
    <source>
        <strain evidence="1">G</strain>
    </source>
</reference>
<dbReference type="GeneID" id="18563644"/>
<protein>
    <submittedName>
        <fullName evidence="1">Gp430</fullName>
    </submittedName>
</protein>
<dbReference type="Proteomes" id="UP000009273">
    <property type="component" value="Segment"/>
</dbReference>
<gene>
    <name evidence="1" type="primary">430</name>
    <name evidence="1" type="ORF">G_430</name>
</gene>
<dbReference type="KEGG" id="vg:18563644"/>
<keyword evidence="2" id="KW-1185">Reference proteome</keyword>
<accession>G3MAH1</accession>
<evidence type="ECO:0000313" key="2">
    <source>
        <dbReference type="Proteomes" id="UP000009273"/>
    </source>
</evidence>